<evidence type="ECO:0000259" key="3">
    <source>
        <dbReference type="Pfam" id="PF18962"/>
    </source>
</evidence>
<organism evidence="4 5">
    <name type="scientific">Empedobacter falsenii</name>
    <dbReference type="NCBI Taxonomy" id="343874"/>
    <lineage>
        <taxon>Bacteria</taxon>
        <taxon>Pseudomonadati</taxon>
        <taxon>Bacteroidota</taxon>
        <taxon>Flavobacteriia</taxon>
        <taxon>Flavobacteriales</taxon>
        <taxon>Weeksellaceae</taxon>
        <taxon>Empedobacter</taxon>
    </lineage>
</organism>
<dbReference type="RefSeq" id="WP_284584112.1">
    <property type="nucleotide sequence ID" value="NZ_CP106831.1"/>
</dbReference>
<evidence type="ECO:0000256" key="1">
    <source>
        <dbReference type="ARBA" id="ARBA00022729"/>
    </source>
</evidence>
<reference evidence="4 5" key="1">
    <citation type="submission" date="2022-09" db="EMBL/GenBank/DDBJ databases">
        <title>Whole genome sequencing analysis of tet(X)-positive Empedobacter falsenii YWS9-3.</title>
        <authorList>
            <person name="Chen C."/>
            <person name="Lv Y.-L."/>
        </authorList>
    </citation>
    <scope>NUCLEOTIDE SEQUENCE [LARGE SCALE GENOMIC DNA]</scope>
    <source>
        <strain evidence="4 5">YWS9-3_T</strain>
    </source>
</reference>
<dbReference type="Gene3D" id="2.60.120.200">
    <property type="match status" value="2"/>
</dbReference>
<keyword evidence="5" id="KW-1185">Reference proteome</keyword>
<dbReference type="Pfam" id="PF07675">
    <property type="entry name" value="Cleaved_Adhesin"/>
    <property type="match status" value="2"/>
</dbReference>
<dbReference type="NCBIfam" id="NF038128">
    <property type="entry name" value="choice_anch_J"/>
    <property type="match status" value="2"/>
</dbReference>
<dbReference type="InterPro" id="IPR026444">
    <property type="entry name" value="Secre_tail"/>
</dbReference>
<feature type="domain" description="Cleaved adhesin" evidence="2">
    <location>
        <begin position="265"/>
        <end position="367"/>
    </location>
</feature>
<dbReference type="Pfam" id="PF18962">
    <property type="entry name" value="Por_Secre_tail"/>
    <property type="match status" value="1"/>
</dbReference>
<feature type="domain" description="Cleaved adhesin" evidence="2">
    <location>
        <begin position="63"/>
        <end position="217"/>
    </location>
</feature>
<feature type="domain" description="Secretion system C-terminal sorting" evidence="3">
    <location>
        <begin position="435"/>
        <end position="504"/>
    </location>
</feature>
<keyword evidence="1" id="KW-0732">Signal</keyword>
<gene>
    <name evidence="4" type="ORF">OBA43_05535</name>
</gene>
<evidence type="ECO:0000313" key="4">
    <source>
        <dbReference type="EMBL" id="WIH98391.1"/>
    </source>
</evidence>
<dbReference type="Proteomes" id="UP001223501">
    <property type="component" value="Chromosome"/>
</dbReference>
<evidence type="ECO:0000313" key="5">
    <source>
        <dbReference type="Proteomes" id="UP001223501"/>
    </source>
</evidence>
<dbReference type="InterPro" id="IPR011628">
    <property type="entry name" value="Cleaved_adhesin"/>
</dbReference>
<dbReference type="EMBL" id="CP106831">
    <property type="protein sequence ID" value="WIH98391.1"/>
    <property type="molecule type" value="Genomic_DNA"/>
</dbReference>
<accession>A0ABY8V9U2</accession>
<sequence length="506" mass="55679">MKKILFSIAALSGLTILSAQNISEQYREGSTAKTKQEQSTLSKKAYSHITAKADETILWSDDFDDKDISDWTLYDEDGDGYEWSSVQSTDNDGNPVGSPLITSASYMNYVGPLTPDNWIVSPEIDLTSVGTGETVALKYGVWGSDPLYAKENYAVYVSTTNNPTAEATQLFTEKNLTGTEAERTVDLSAYAGQKIYISFRHFDVTDQYRLNVDNVSVVKSTTATGGGDEEDDNVIFYDGFEAYDDFVFEDFGDWKQVDLDGGQTWAIEDTTFDNQNYVGAGIIFNNSAAENGTLPTYKGNKGLYFFASGANGTAYPNDDWSITPKISLDKVKDAKLELYAQGNQIYGPDQFNIGVSTTPNVEDFVFLNSTEIVPPGLTWTKYEFDLSAYEGKEIYLAINCTTDDGLVLMIDEFKVTGTKENLGLSSDLSKSKVALYPNPVTNSFELKLDQNYNTSKVKVTIADMTGRKVKSFANAASYNVSDLSAGIYVVTVSDGAHTFTQKLIKK</sequence>
<dbReference type="NCBIfam" id="TIGR04183">
    <property type="entry name" value="Por_Secre_tail"/>
    <property type="match status" value="1"/>
</dbReference>
<protein>
    <submittedName>
        <fullName evidence="4">Choice-of-anchor J domain-containing protein</fullName>
    </submittedName>
</protein>
<name>A0ABY8V9U2_9FLAO</name>
<evidence type="ECO:0000259" key="2">
    <source>
        <dbReference type="Pfam" id="PF07675"/>
    </source>
</evidence>
<proteinExistence type="predicted"/>